<organism evidence="3 4">
    <name type="scientific">Mycena sanguinolenta</name>
    <dbReference type="NCBI Taxonomy" id="230812"/>
    <lineage>
        <taxon>Eukaryota</taxon>
        <taxon>Fungi</taxon>
        <taxon>Dikarya</taxon>
        <taxon>Basidiomycota</taxon>
        <taxon>Agaricomycotina</taxon>
        <taxon>Agaricomycetes</taxon>
        <taxon>Agaricomycetidae</taxon>
        <taxon>Agaricales</taxon>
        <taxon>Marasmiineae</taxon>
        <taxon>Mycenaceae</taxon>
        <taxon>Mycena</taxon>
    </lineage>
</organism>
<dbReference type="InterPro" id="IPR010730">
    <property type="entry name" value="HET"/>
</dbReference>
<dbReference type="Proteomes" id="UP000623467">
    <property type="component" value="Unassembled WGS sequence"/>
</dbReference>
<proteinExistence type="predicted"/>
<feature type="region of interest" description="Disordered" evidence="1">
    <location>
        <begin position="69"/>
        <end position="103"/>
    </location>
</feature>
<evidence type="ECO:0000256" key="1">
    <source>
        <dbReference type="SAM" id="MobiDB-lite"/>
    </source>
</evidence>
<evidence type="ECO:0000313" key="4">
    <source>
        <dbReference type="Proteomes" id="UP000623467"/>
    </source>
</evidence>
<dbReference type="InterPro" id="IPR052895">
    <property type="entry name" value="HetReg/Transcr_Mod"/>
</dbReference>
<dbReference type="Pfam" id="PF06985">
    <property type="entry name" value="HET"/>
    <property type="match status" value="1"/>
</dbReference>
<sequence length="606" mass="68014">MFLTGFLACCGCFTDPETSPKLTSTPRPPIDNLLVNSDSPPRHSNFEAADAKTFSVTPALTHPELEMTDISKAQQGPISSNVEEVSYSEGSSQTTGKKSDSEASGSLQVVYSTPLDALHGKILDLTPYFSEEHYRFIDADAFVHQRTLVIRETSILPQLYTVISYVWFGLEAEPSQLEQDGSFSVFCGTHSDGSSRENGGPISLKVLEYACRWASDSQSSDLWLDRLCIMQTSKTDKAWQISRMYDIYESSEQCVVLPGGLQRLASMSDQTEWADRAWTYQEAIVTWDYAVVLTRDWYRSKGEQHWLVDGECHWQYLHQLFMEGEDILAGEGLSLILGRNAKALNTLRRIVEYKSWNHFAAEGEETMNVQTIRQLTLHGVAMRTSSRPVDMVFSILGSLDVPEAFEGCAGDFKENERFRATLTLVEAMLRLDDDEGAESATSNSLVDVPLWQSLELTGPPGGESREFAVSLDIPNYPTLRDLGELLDGDLTDVQISADPLVSLKRESLREWGFDVEQTEDDSSVKAQAVVHDITPDALLNVYHGDQGRVVIRHADEGVIELCRKLDMTTDAELDLDLELIVFGWSLRLDRHPYIRFYKFDISQLFS</sequence>
<accession>A0A8H6YG20</accession>
<feature type="domain" description="Heterokaryon incompatibility" evidence="2">
    <location>
        <begin position="160"/>
        <end position="259"/>
    </location>
</feature>
<dbReference type="OrthoDB" id="674604at2759"/>
<feature type="region of interest" description="Disordered" evidence="1">
    <location>
        <begin position="18"/>
        <end position="48"/>
    </location>
</feature>
<evidence type="ECO:0000259" key="2">
    <source>
        <dbReference type="Pfam" id="PF06985"/>
    </source>
</evidence>
<reference evidence="3" key="1">
    <citation type="submission" date="2020-05" db="EMBL/GenBank/DDBJ databases">
        <title>Mycena genomes resolve the evolution of fungal bioluminescence.</title>
        <authorList>
            <person name="Tsai I.J."/>
        </authorList>
    </citation>
    <scope>NUCLEOTIDE SEQUENCE</scope>
    <source>
        <strain evidence="3">160909Yilan</strain>
    </source>
</reference>
<gene>
    <name evidence="3" type="ORF">MSAN_01356800</name>
</gene>
<name>A0A8H6YG20_9AGAR</name>
<dbReference type="EMBL" id="JACAZH010000010">
    <property type="protein sequence ID" value="KAF7357604.1"/>
    <property type="molecule type" value="Genomic_DNA"/>
</dbReference>
<dbReference type="PANTHER" id="PTHR24148:SF64">
    <property type="entry name" value="HETEROKARYON INCOMPATIBILITY DOMAIN-CONTAINING PROTEIN"/>
    <property type="match status" value="1"/>
</dbReference>
<dbReference type="AlphaFoldDB" id="A0A8H6YG20"/>
<keyword evidence="4" id="KW-1185">Reference proteome</keyword>
<evidence type="ECO:0000313" key="3">
    <source>
        <dbReference type="EMBL" id="KAF7357604.1"/>
    </source>
</evidence>
<protein>
    <submittedName>
        <fullName evidence="3">Het domain containing protein</fullName>
    </submittedName>
</protein>
<dbReference type="PANTHER" id="PTHR24148">
    <property type="entry name" value="ANKYRIN REPEAT DOMAIN-CONTAINING PROTEIN 39 HOMOLOG-RELATED"/>
    <property type="match status" value="1"/>
</dbReference>
<feature type="compositionally biased region" description="Polar residues" evidence="1">
    <location>
        <begin position="71"/>
        <end position="103"/>
    </location>
</feature>
<comment type="caution">
    <text evidence="3">The sequence shown here is derived from an EMBL/GenBank/DDBJ whole genome shotgun (WGS) entry which is preliminary data.</text>
</comment>